<dbReference type="Gene3D" id="3.40.50.150">
    <property type="entry name" value="Vaccinia Virus protein VP39"/>
    <property type="match status" value="1"/>
</dbReference>
<organism evidence="6 7">
    <name type="scientific">Candidatus Paralactobacillus gallistercoris</name>
    <dbReference type="NCBI Taxonomy" id="2838724"/>
    <lineage>
        <taxon>Bacteria</taxon>
        <taxon>Bacillati</taxon>
        <taxon>Bacillota</taxon>
        <taxon>Bacilli</taxon>
        <taxon>Lactobacillales</taxon>
        <taxon>Lactobacillaceae</taxon>
        <taxon>Lactobacillus</taxon>
    </lineage>
</organism>
<dbReference type="EMBL" id="JAHLFS010000061">
    <property type="protein sequence ID" value="MBU3852046.1"/>
    <property type="molecule type" value="Genomic_DNA"/>
</dbReference>
<feature type="domain" description="Type III R-M EcoP15I C-terminal" evidence="5">
    <location>
        <begin position="283"/>
        <end position="375"/>
    </location>
</feature>
<proteinExistence type="predicted"/>
<dbReference type="SUPFAM" id="SSF53335">
    <property type="entry name" value="S-adenosyl-L-methionine-dependent methyltransferases"/>
    <property type="match status" value="1"/>
</dbReference>
<dbReference type="GO" id="GO:0009307">
    <property type="term" value="P:DNA restriction-modification system"/>
    <property type="evidence" value="ECO:0007669"/>
    <property type="project" value="UniProtKB-KW"/>
</dbReference>
<gene>
    <name evidence="6" type="ORF">H9901_05040</name>
</gene>
<evidence type="ECO:0000259" key="5">
    <source>
        <dbReference type="Pfam" id="PF18273"/>
    </source>
</evidence>
<dbReference type="Pfam" id="PF18273">
    <property type="entry name" value="T3RM_EcoP15I_C"/>
    <property type="match status" value="1"/>
</dbReference>
<keyword evidence="3" id="KW-0680">Restriction system</keyword>
<name>A0A948X171_9LACO</name>
<comment type="caution">
    <text evidence="6">The sequence shown here is derived from an EMBL/GenBank/DDBJ whole genome shotgun (WGS) entry which is preliminary data.</text>
</comment>
<dbReference type="Proteomes" id="UP000777303">
    <property type="component" value="Unassembled WGS sequence"/>
</dbReference>
<dbReference type="GO" id="GO:0008170">
    <property type="term" value="F:N-methyltransferase activity"/>
    <property type="evidence" value="ECO:0007669"/>
    <property type="project" value="InterPro"/>
</dbReference>
<evidence type="ECO:0000259" key="4">
    <source>
        <dbReference type="Pfam" id="PF01555"/>
    </source>
</evidence>
<feature type="domain" description="DNA methylase N-4/N-6" evidence="4">
    <location>
        <begin position="43"/>
        <end position="181"/>
    </location>
</feature>
<reference evidence="6" key="1">
    <citation type="journal article" date="2021" name="PeerJ">
        <title>Extensive microbial diversity within the chicken gut microbiome revealed by metagenomics and culture.</title>
        <authorList>
            <person name="Gilroy R."/>
            <person name="Ravi A."/>
            <person name="Getino M."/>
            <person name="Pursley I."/>
            <person name="Horton D.L."/>
            <person name="Alikhan N.F."/>
            <person name="Baker D."/>
            <person name="Gharbi K."/>
            <person name="Hall N."/>
            <person name="Watson M."/>
            <person name="Adriaenssens E.M."/>
            <person name="Foster-Nyarko E."/>
            <person name="Jarju S."/>
            <person name="Secka A."/>
            <person name="Antonio M."/>
            <person name="Oren A."/>
            <person name="Chaudhuri R.R."/>
            <person name="La Ragione R."/>
            <person name="Hildebrand F."/>
            <person name="Pallen M.J."/>
        </authorList>
    </citation>
    <scope>NUCLEOTIDE SEQUENCE</scope>
    <source>
        <strain evidence="6">F6-6636</strain>
    </source>
</reference>
<dbReference type="GO" id="GO:0032259">
    <property type="term" value="P:methylation"/>
    <property type="evidence" value="ECO:0007669"/>
    <property type="project" value="UniProtKB-KW"/>
</dbReference>
<sequence length="385" mass="43668">MSDGSYNFTTNSKYILNKEVIVNNGTNENELVLTFKSRWTQKTVLSEIKKGTNFLVKSTDFAIRAQYSEDKISNESPKQIIFTNNNNPLVVKDRFNNKVGTNENATLETINLMKKNVFSYPKPTSLIRYLISLVIKNNNYSHNSTILDFFAGSATTADAVMQLNAEDGGHRKFIMVQLPEKTYELDKNGNQQPTKSGKAAFDAGYMSIDEISRERIRRAAQKIKETHPNLKADFDGGFKHYRVVKPNKLVLSQIADFNPDEELITNVDAFSSQNLKVAGNATGEETILTTWLTDDGYDLDIGKLNKYDFAGYKAYGVANSRLYLINDGWSIPQTKELLNQLGTNKLHFQSIVLYGYSFKTLDLKELENGIKQLNRDNQPNLIKRY</sequence>
<evidence type="ECO:0000313" key="7">
    <source>
        <dbReference type="Proteomes" id="UP000777303"/>
    </source>
</evidence>
<dbReference type="InterPro" id="IPR002941">
    <property type="entry name" value="DNA_methylase_N4/N6"/>
</dbReference>
<keyword evidence="1 6" id="KW-0489">Methyltransferase</keyword>
<dbReference type="InterPro" id="IPR029063">
    <property type="entry name" value="SAM-dependent_MTases_sf"/>
</dbReference>
<keyword evidence="2" id="KW-0808">Transferase</keyword>
<evidence type="ECO:0000256" key="1">
    <source>
        <dbReference type="ARBA" id="ARBA00022603"/>
    </source>
</evidence>
<evidence type="ECO:0000313" key="6">
    <source>
        <dbReference type="EMBL" id="MBU3852046.1"/>
    </source>
</evidence>
<accession>A0A948X171</accession>
<dbReference type="Pfam" id="PF01555">
    <property type="entry name" value="N6_N4_Mtase"/>
    <property type="match status" value="1"/>
</dbReference>
<dbReference type="GO" id="GO:0003677">
    <property type="term" value="F:DNA binding"/>
    <property type="evidence" value="ECO:0007669"/>
    <property type="project" value="InterPro"/>
</dbReference>
<reference evidence="6" key="2">
    <citation type="submission" date="2021-04" db="EMBL/GenBank/DDBJ databases">
        <authorList>
            <person name="Gilroy R."/>
        </authorList>
    </citation>
    <scope>NUCLEOTIDE SEQUENCE</scope>
    <source>
        <strain evidence="6">F6-6636</strain>
    </source>
</reference>
<evidence type="ECO:0000256" key="2">
    <source>
        <dbReference type="ARBA" id="ARBA00022679"/>
    </source>
</evidence>
<protein>
    <submittedName>
        <fullName evidence="6">Adenine-specific DNA methylase</fullName>
    </submittedName>
</protein>
<dbReference type="AlphaFoldDB" id="A0A948X171"/>
<dbReference type="InterPro" id="IPR041405">
    <property type="entry name" value="T3RM_EcoP15I_C"/>
</dbReference>
<evidence type="ECO:0000256" key="3">
    <source>
        <dbReference type="ARBA" id="ARBA00022747"/>
    </source>
</evidence>